<name>A0ABT1PBF3_9ACTN</name>
<sequence>MDYPAFLTSVWASGGYADRATAEETVRAVLTLLGQRLGAGAARELADRLPAEAAHKLLAEAHEAPRSWDGGEFVRHLARAFGVTEPEATADATAVLTALADLLGGAPVNGLLSGLPSDFADLFGRHGDNHPR</sequence>
<accession>A0ABT1PBF3</accession>
<dbReference type="Gene3D" id="1.10.490.110">
    <property type="entry name" value="Uncharacterized conserved protein DUF2267"/>
    <property type="match status" value="1"/>
</dbReference>
<organism evidence="1 2">
    <name type="scientific">Streptantibioticus rubrisoli</name>
    <dbReference type="NCBI Taxonomy" id="1387313"/>
    <lineage>
        <taxon>Bacteria</taxon>
        <taxon>Bacillati</taxon>
        <taxon>Actinomycetota</taxon>
        <taxon>Actinomycetes</taxon>
        <taxon>Kitasatosporales</taxon>
        <taxon>Streptomycetaceae</taxon>
        <taxon>Streptantibioticus</taxon>
    </lineage>
</organism>
<comment type="caution">
    <text evidence="1">The sequence shown here is derived from an EMBL/GenBank/DDBJ whole genome shotgun (WGS) entry which is preliminary data.</text>
</comment>
<evidence type="ECO:0000313" key="1">
    <source>
        <dbReference type="EMBL" id="MCQ4042704.1"/>
    </source>
</evidence>
<dbReference type="InterPro" id="IPR018727">
    <property type="entry name" value="DUF2267"/>
</dbReference>
<protein>
    <submittedName>
        <fullName evidence="1">DUF2267 domain-containing protein</fullName>
    </submittedName>
</protein>
<proteinExistence type="predicted"/>
<keyword evidence="2" id="KW-1185">Reference proteome</keyword>
<evidence type="ECO:0000313" key="2">
    <source>
        <dbReference type="Proteomes" id="UP001206206"/>
    </source>
</evidence>
<dbReference type="InterPro" id="IPR038282">
    <property type="entry name" value="DUF2267_sf"/>
</dbReference>
<dbReference type="Proteomes" id="UP001206206">
    <property type="component" value="Unassembled WGS sequence"/>
</dbReference>
<reference evidence="1 2" key="1">
    <citation type="submission" date="2022-06" db="EMBL/GenBank/DDBJ databases">
        <title>Draft genome sequence of type strain Streptomyces rubrisoli DSM 42083.</title>
        <authorList>
            <person name="Duangmal K."/>
            <person name="Klaysubun C."/>
        </authorList>
    </citation>
    <scope>NUCLEOTIDE SEQUENCE [LARGE SCALE GENOMIC DNA]</scope>
    <source>
        <strain evidence="1 2">DSM 42083</strain>
    </source>
</reference>
<dbReference type="RefSeq" id="WP_255927136.1">
    <property type="nucleotide sequence ID" value="NZ_JANFNH010000009.1"/>
</dbReference>
<gene>
    <name evidence="1" type="ORF">NON19_11830</name>
</gene>
<dbReference type="EMBL" id="JANFNH010000009">
    <property type="protein sequence ID" value="MCQ4042704.1"/>
    <property type="molecule type" value="Genomic_DNA"/>
</dbReference>
<dbReference type="Pfam" id="PF10025">
    <property type="entry name" value="DUF2267"/>
    <property type="match status" value="1"/>
</dbReference>